<dbReference type="GO" id="GO:0000776">
    <property type="term" value="C:kinetochore"/>
    <property type="evidence" value="ECO:0007669"/>
    <property type="project" value="InterPro"/>
</dbReference>
<dbReference type="PANTHER" id="PTHR37329">
    <property type="entry name" value="KINETOCHORE PROTEIN SOS7"/>
    <property type="match status" value="1"/>
</dbReference>
<dbReference type="PANTHER" id="PTHR37329:SF1">
    <property type="entry name" value="KINETOCHORE PROTEIN SOS7"/>
    <property type="match status" value="1"/>
</dbReference>
<dbReference type="STRING" id="36646.A0A1V6UJK3"/>
<feature type="region of interest" description="Disordered" evidence="2">
    <location>
        <begin position="241"/>
        <end position="287"/>
    </location>
</feature>
<dbReference type="AlphaFoldDB" id="A0A1V6UJK3"/>
<keyword evidence="1" id="KW-0175">Coiled coil</keyword>
<feature type="region of interest" description="Disordered" evidence="2">
    <location>
        <begin position="36"/>
        <end position="60"/>
    </location>
</feature>
<dbReference type="Proteomes" id="UP000191500">
    <property type="component" value="Unassembled WGS sequence"/>
</dbReference>
<feature type="compositionally biased region" description="Basic and acidic residues" evidence="2">
    <location>
        <begin position="241"/>
        <end position="260"/>
    </location>
</feature>
<comment type="caution">
    <text evidence="4">The sequence shown here is derived from an EMBL/GenBank/DDBJ whole genome shotgun (WGS) entry which is preliminary data.</text>
</comment>
<dbReference type="GO" id="GO:0051315">
    <property type="term" value="P:attachment of mitotic spindle microtubules to kinetochore"/>
    <property type="evidence" value="ECO:0007669"/>
    <property type="project" value="TreeGrafter"/>
</dbReference>
<name>A0A1V6UJK3_9EURO</name>
<sequence>MTNSSSEALAALRQLEENGDLKERLAIIRISEPISTEVGGSYPSPSKRTSDVSVSNFDDPTPASLEADLSHYKVRAMSPNTANELFSKLRFSYLEQVTKEKFLRAIVGDPPVIVGHNENMELEAQLADVKAELKARKEDARIMIEEMELMGRDLASRYKNVELQTTQLSTLPASIENLESTITELRTKQIATMDPSNPNNTSSSQNLPLPATLALLAEREAELAALNRQLAVMHNTLPRKTREAEAVERERSVLERRKSDAIAQAREAQRKKQKGETDGLEEMGRWYRGAEETLKELVGTTQT</sequence>
<organism evidence="4 5">
    <name type="scientific">Penicillium coprophilum</name>
    <dbReference type="NCBI Taxonomy" id="36646"/>
    <lineage>
        <taxon>Eukaryota</taxon>
        <taxon>Fungi</taxon>
        <taxon>Dikarya</taxon>
        <taxon>Ascomycota</taxon>
        <taxon>Pezizomycotina</taxon>
        <taxon>Eurotiomycetes</taxon>
        <taxon>Eurotiomycetidae</taxon>
        <taxon>Eurotiales</taxon>
        <taxon>Aspergillaceae</taxon>
        <taxon>Penicillium</taxon>
    </lineage>
</organism>
<evidence type="ECO:0000313" key="5">
    <source>
        <dbReference type="Proteomes" id="UP000191500"/>
    </source>
</evidence>
<accession>A0A1V6UJK3</accession>
<evidence type="ECO:0000256" key="2">
    <source>
        <dbReference type="SAM" id="MobiDB-lite"/>
    </source>
</evidence>
<reference evidence="5" key="1">
    <citation type="journal article" date="2017" name="Nat. Microbiol.">
        <title>Global analysis of biosynthetic gene clusters reveals vast potential of secondary metabolite production in Penicillium species.</title>
        <authorList>
            <person name="Nielsen J.C."/>
            <person name="Grijseels S."/>
            <person name="Prigent S."/>
            <person name="Ji B."/>
            <person name="Dainat J."/>
            <person name="Nielsen K.F."/>
            <person name="Frisvad J.C."/>
            <person name="Workman M."/>
            <person name="Nielsen J."/>
        </authorList>
    </citation>
    <scope>NUCLEOTIDE SEQUENCE [LARGE SCALE GENOMIC DNA]</scope>
    <source>
        <strain evidence="5">IBT 31321</strain>
    </source>
</reference>
<feature type="domain" description="Kinetochore protein Sos7 coiled-coil" evidence="3">
    <location>
        <begin position="84"/>
        <end position="158"/>
    </location>
</feature>
<evidence type="ECO:0000313" key="4">
    <source>
        <dbReference type="EMBL" id="OQE38625.1"/>
    </source>
</evidence>
<protein>
    <recommendedName>
        <fullName evidence="3">Kinetochore protein Sos7 coiled-coil domain-containing protein</fullName>
    </recommendedName>
</protein>
<dbReference type="InterPro" id="IPR048781">
    <property type="entry name" value="Sos7_CC"/>
</dbReference>
<dbReference type="GO" id="GO:0034501">
    <property type="term" value="P:protein localization to kinetochore"/>
    <property type="evidence" value="ECO:0007669"/>
    <property type="project" value="InterPro"/>
</dbReference>
<evidence type="ECO:0000256" key="1">
    <source>
        <dbReference type="SAM" id="Coils"/>
    </source>
</evidence>
<gene>
    <name evidence="4" type="ORF">PENCOP_c008G05248</name>
</gene>
<feature type="coiled-coil region" evidence="1">
    <location>
        <begin position="119"/>
        <end position="150"/>
    </location>
</feature>
<proteinExistence type="predicted"/>
<feature type="compositionally biased region" description="Basic and acidic residues" evidence="2">
    <location>
        <begin position="267"/>
        <end position="287"/>
    </location>
</feature>
<dbReference type="Pfam" id="PF20882">
    <property type="entry name" value="Sos7"/>
    <property type="match status" value="1"/>
</dbReference>
<dbReference type="InterPro" id="IPR037475">
    <property type="entry name" value="Sos7"/>
</dbReference>
<keyword evidence="5" id="KW-1185">Reference proteome</keyword>
<evidence type="ECO:0000259" key="3">
    <source>
        <dbReference type="Pfam" id="PF20882"/>
    </source>
</evidence>
<feature type="compositionally biased region" description="Polar residues" evidence="2">
    <location>
        <begin position="43"/>
        <end position="58"/>
    </location>
</feature>
<dbReference type="EMBL" id="MDDG01000008">
    <property type="protein sequence ID" value="OQE38625.1"/>
    <property type="molecule type" value="Genomic_DNA"/>
</dbReference>